<dbReference type="SUPFAM" id="SSF51569">
    <property type="entry name" value="Aldolase"/>
    <property type="match status" value="1"/>
</dbReference>
<comment type="similarity">
    <text evidence="2">Belongs to the FPP family.</text>
</comment>
<dbReference type="Gene3D" id="3.20.20.70">
    <property type="entry name" value="Aldolase class I"/>
    <property type="match status" value="1"/>
</dbReference>
<dbReference type="CDD" id="cd04823">
    <property type="entry name" value="ALAD_PBGS_aspartate_rich"/>
    <property type="match status" value="1"/>
</dbReference>
<keyword evidence="6" id="KW-0350">Heme biosynthesis</keyword>
<dbReference type="Pfam" id="PF08417">
    <property type="entry name" value="PaO"/>
    <property type="match status" value="1"/>
</dbReference>
<keyword evidence="4" id="KW-0021">Allosteric enzyme</keyword>
<feature type="coiled-coil region" evidence="14">
    <location>
        <begin position="516"/>
        <end position="564"/>
    </location>
</feature>
<dbReference type="NCBIfam" id="NF006762">
    <property type="entry name" value="PRK09283.1"/>
    <property type="match status" value="1"/>
</dbReference>
<evidence type="ECO:0000256" key="6">
    <source>
        <dbReference type="ARBA" id="ARBA00023133"/>
    </source>
</evidence>
<evidence type="ECO:0000256" key="2">
    <source>
        <dbReference type="ARBA" id="ARBA00005921"/>
    </source>
</evidence>
<comment type="caution">
    <text evidence="17">The sequence shown here is derived from an EMBL/GenBank/DDBJ whole genome shotgun (WGS) entry which is preliminary data.</text>
</comment>
<sequence length="1342" mass="149395">MEKKNWLWKRRSSERSPGETESSGSFSSYSERYSDDQDASKVSPPPNKDTLSPELSSKASYNSEEAIDNIKILTEKLSAALVNISAKEDLVKQHSKVAEEAIAGWETAENEVVVLKQKLEDAIQQNSALEDRVSHLDGALKECVRQLRQAKDEQEEKIRAAVAKAARDWETTKSEFESQLLGLQAKTEAINSTPPPPFNPDLWRKIEDLEKKNADLKLELSFQLEEMEIRTIERDLSTQAAETASKQHLESIKKVAKLEAECRRLKAIAGKSLNASSRYAESLTDSQSDSGERVNLVEIDTHKMSDLEANREPGCSDSWASALIAELDQFKNEKVVNRNLPGSSIEIDLMDDFLEMERLAALSETKSEIQCLESRATAKQSNEDSDSLLKAELEAMTHRTAELEVKLEKIEAEKAELEIALTKTRESLEASELQLRDTEMKLEELQRELCNANDAKQHLESQLGNMEADVETMSAKINSLEKEIEKERALSTEVSIKGNEAKKILESQLISIEADARTMSAKIDLLETEVEKERELSAQITVKCRELEEELSRKKHEVELQQSVKSNLEVKIKQEDLATAAGKLAECQKTIASLGQQLKSLATLEDFLIDTTSIPEFPTGGSLIPKAGGEPWNLRSNETFSPKRDPESPRVSADKNNGNTPPSSSSSSSIVSSNHVSSEKNRNGFAKFFTRSSGSVEYKSIGTMKKELAGLQGEAHKQEQNRVQRGILSSPSSSTSTQSLDTVKRKLPRKSLDASGPVHPRLKNFWYPVAFSIGLKDDTMEKMGIRDVSGTLVHIEHALFTLVRLTPASGLQGYWDPYPIDMEFRPPCMVLLLSTIGISKPGKLEEQSTKECATHLHQLHACLPSSRNKTRLLYRMSLDFAPLLKHVPFMHYLWRHFAGQQEHMINGANVWNWPEEKEIKKGDREDFVLWLPPLPISSLKLSSARTSTSGRYRPLGVVRASERFDGHVKKAEMSIEECEAAVVAGNAPEAPPVPRKPAAPVGTPVIQPYQLTRRPRRNRKSPALRASFQETSISPANFVYPLFIHEGQEDTPIGAMPGCYRLGWRHGLVEEVAKARDVGVNSIVLFPKVPDALKTPTGDEAYNDNGLVPRAIRLLKDKFPDLVIYTDVALDPYSSDGHDGIVREDGVIMNDETVHQLCKQAVSQARAGADVVSPSDMMDGRVGAIRAALDSEGFHHVSIMSYTAKYASSFYGPFREALDSNPRFGDKKTYQMNPANYREALVEAQEDEAEGADILLVKPGLPYLDIIRLLRNQSPLPIAAYQVSGEYSMIKAGGVLKMIDEERVMMESLMCLRRAGADIILTYFALQAASRSDASFSFDHGF</sequence>
<feature type="coiled-coil region" evidence="14">
    <location>
        <begin position="362"/>
        <end position="490"/>
    </location>
</feature>
<dbReference type="PANTHER" id="PTHR31580">
    <property type="entry name" value="FILAMENT-LIKE PLANT PROTEIN 4"/>
    <property type="match status" value="1"/>
</dbReference>
<evidence type="ECO:0000256" key="1">
    <source>
        <dbReference type="ARBA" id="ARBA00004694"/>
    </source>
</evidence>
<organism evidence="17 18">
    <name type="scientific">Hibiscus sabdariffa</name>
    <name type="common">roselle</name>
    <dbReference type="NCBI Taxonomy" id="183260"/>
    <lineage>
        <taxon>Eukaryota</taxon>
        <taxon>Viridiplantae</taxon>
        <taxon>Streptophyta</taxon>
        <taxon>Embryophyta</taxon>
        <taxon>Tracheophyta</taxon>
        <taxon>Spermatophyta</taxon>
        <taxon>Magnoliopsida</taxon>
        <taxon>eudicotyledons</taxon>
        <taxon>Gunneridae</taxon>
        <taxon>Pentapetalae</taxon>
        <taxon>rosids</taxon>
        <taxon>malvids</taxon>
        <taxon>Malvales</taxon>
        <taxon>Malvaceae</taxon>
        <taxon>Malvoideae</taxon>
        <taxon>Hibiscus</taxon>
    </lineage>
</organism>
<dbReference type="InterPro" id="IPR013626">
    <property type="entry name" value="PaO"/>
</dbReference>
<comment type="subunit">
    <text evidence="12">Homooctamer.</text>
</comment>
<dbReference type="InterPro" id="IPR030656">
    <property type="entry name" value="ALAD_AS"/>
</dbReference>
<dbReference type="EMBL" id="JBBPBM010000020">
    <property type="protein sequence ID" value="KAK8552280.1"/>
    <property type="molecule type" value="Genomic_DNA"/>
</dbReference>
<feature type="compositionally biased region" description="Polar residues" evidence="15">
    <location>
        <begin position="49"/>
        <end position="60"/>
    </location>
</feature>
<dbReference type="PROSITE" id="PS00169">
    <property type="entry name" value="D_ALA_DEHYDRATASE"/>
    <property type="match status" value="1"/>
</dbReference>
<dbReference type="Pfam" id="PF05911">
    <property type="entry name" value="FPP"/>
    <property type="match status" value="4"/>
</dbReference>
<evidence type="ECO:0000256" key="5">
    <source>
        <dbReference type="ARBA" id="ARBA00023054"/>
    </source>
</evidence>
<evidence type="ECO:0000256" key="4">
    <source>
        <dbReference type="ARBA" id="ARBA00022533"/>
    </source>
</evidence>
<comment type="pathway">
    <text evidence="1">Porphyrin-containing compound metabolism; protoporphyrin-IX biosynthesis; coproporphyrinogen-III from 5-aminolevulinate: step 1/4.</text>
</comment>
<keyword evidence="18" id="KW-1185">Reference proteome</keyword>
<evidence type="ECO:0000256" key="3">
    <source>
        <dbReference type="ARBA" id="ARBA00008055"/>
    </source>
</evidence>
<feature type="region of interest" description="Disordered" evidence="15">
    <location>
        <begin position="1"/>
        <end position="60"/>
    </location>
</feature>
<comment type="catalytic activity">
    <reaction evidence="11 12">
        <text>2 5-aminolevulinate = porphobilinogen + 2 H2O + H(+)</text>
        <dbReference type="Rhea" id="RHEA:24064"/>
        <dbReference type="ChEBI" id="CHEBI:15377"/>
        <dbReference type="ChEBI" id="CHEBI:15378"/>
        <dbReference type="ChEBI" id="CHEBI:58126"/>
        <dbReference type="ChEBI" id="CHEBI:356416"/>
        <dbReference type="EC" id="4.2.1.24"/>
    </reaction>
</comment>
<feature type="compositionally biased region" description="Low complexity" evidence="15">
    <location>
        <begin position="19"/>
        <end position="31"/>
    </location>
</feature>
<dbReference type="PRINTS" id="PR00144">
    <property type="entry name" value="DALDHYDRTASE"/>
</dbReference>
<feature type="domain" description="Pheophorbide a oxygenase" evidence="16">
    <location>
        <begin position="824"/>
        <end position="899"/>
    </location>
</feature>
<comment type="function">
    <text evidence="10">Catalyzes an early step in the biosynthesis of tetrapyrroles. Binds two molecules of 5-aminolevulinate per subunit, each at a distinct site, and catalyzes their condensation to form porphobilinogen.</text>
</comment>
<dbReference type="Proteomes" id="UP001472677">
    <property type="component" value="Unassembled WGS sequence"/>
</dbReference>
<feature type="region of interest" description="Disordered" evidence="15">
    <location>
        <begin position="618"/>
        <end position="678"/>
    </location>
</feature>
<evidence type="ECO:0000313" key="18">
    <source>
        <dbReference type="Proteomes" id="UP001472677"/>
    </source>
</evidence>
<feature type="region of interest" description="Disordered" evidence="15">
    <location>
        <begin position="711"/>
        <end position="744"/>
    </location>
</feature>
<evidence type="ECO:0000256" key="8">
    <source>
        <dbReference type="ARBA" id="ARBA00023239"/>
    </source>
</evidence>
<evidence type="ECO:0000259" key="16">
    <source>
        <dbReference type="Pfam" id="PF08417"/>
    </source>
</evidence>
<evidence type="ECO:0000256" key="9">
    <source>
        <dbReference type="ARBA" id="ARBA00023244"/>
    </source>
</evidence>
<comment type="similarity">
    <text evidence="3 13">Belongs to the ALAD family.</text>
</comment>
<evidence type="ECO:0000256" key="10">
    <source>
        <dbReference type="ARBA" id="ARBA00025628"/>
    </source>
</evidence>
<feature type="compositionally biased region" description="Basic and acidic residues" evidence="15">
    <location>
        <begin position="711"/>
        <end position="722"/>
    </location>
</feature>
<name>A0ABR2E6V5_9ROSI</name>
<feature type="coiled-coil region" evidence="14">
    <location>
        <begin position="105"/>
        <end position="164"/>
    </location>
</feature>
<dbReference type="InterPro" id="IPR008587">
    <property type="entry name" value="FPP_plant"/>
</dbReference>
<evidence type="ECO:0000256" key="15">
    <source>
        <dbReference type="SAM" id="MobiDB-lite"/>
    </source>
</evidence>
<feature type="compositionally biased region" description="Low complexity" evidence="15">
    <location>
        <begin position="729"/>
        <end position="739"/>
    </location>
</feature>
<keyword evidence="7" id="KW-0149">Chlorophyll biosynthesis</keyword>
<dbReference type="Gene3D" id="3.90.380.10">
    <property type="entry name" value="Naphthalene 1,2-dioxygenase Alpha Subunit, Chain A, domain 1"/>
    <property type="match status" value="1"/>
</dbReference>
<dbReference type="InterPro" id="IPR001731">
    <property type="entry name" value="ALAD"/>
</dbReference>
<feature type="compositionally biased region" description="Low complexity" evidence="15">
    <location>
        <begin position="663"/>
        <end position="676"/>
    </location>
</feature>
<keyword evidence="9 12" id="KW-0627">Porphyrin biosynthesis</keyword>
<evidence type="ECO:0000256" key="12">
    <source>
        <dbReference type="RuleBase" id="RU000515"/>
    </source>
</evidence>
<accession>A0ABR2E6V5</accession>
<dbReference type="SMART" id="SM01004">
    <property type="entry name" value="ALAD"/>
    <property type="match status" value="1"/>
</dbReference>
<evidence type="ECO:0000256" key="7">
    <source>
        <dbReference type="ARBA" id="ARBA00023171"/>
    </source>
</evidence>
<evidence type="ECO:0000256" key="13">
    <source>
        <dbReference type="RuleBase" id="RU004161"/>
    </source>
</evidence>
<dbReference type="EC" id="4.2.1.24" evidence="12"/>
<gene>
    <name evidence="17" type="ORF">V6N12_040885</name>
</gene>
<evidence type="ECO:0000256" key="11">
    <source>
        <dbReference type="ARBA" id="ARBA00047651"/>
    </source>
</evidence>
<evidence type="ECO:0000313" key="17">
    <source>
        <dbReference type="EMBL" id="KAK8552280.1"/>
    </source>
</evidence>
<evidence type="ECO:0000256" key="14">
    <source>
        <dbReference type="SAM" id="Coils"/>
    </source>
</evidence>
<keyword evidence="8 12" id="KW-0456">Lyase</keyword>
<dbReference type="Pfam" id="PF00490">
    <property type="entry name" value="ALAD"/>
    <property type="match status" value="1"/>
</dbReference>
<reference evidence="17 18" key="1">
    <citation type="journal article" date="2024" name="G3 (Bethesda)">
        <title>Genome assembly of Hibiscus sabdariffa L. provides insights into metabolisms of medicinal natural products.</title>
        <authorList>
            <person name="Kim T."/>
        </authorList>
    </citation>
    <scope>NUCLEOTIDE SEQUENCE [LARGE SCALE GENOMIC DNA]</scope>
    <source>
        <strain evidence="17">TK-2024</strain>
        <tissue evidence="17">Old leaves</tissue>
    </source>
</reference>
<proteinExistence type="inferred from homology"/>
<dbReference type="InterPro" id="IPR013785">
    <property type="entry name" value="Aldolase_TIM"/>
</dbReference>
<dbReference type="PANTHER" id="PTHR31580:SF5">
    <property type="entry name" value="FILAMENT-LIKE PLANT PROTEIN 1-RELATED"/>
    <property type="match status" value="1"/>
</dbReference>
<keyword evidence="5 14" id="KW-0175">Coiled coil</keyword>
<feature type="compositionally biased region" description="Basic and acidic residues" evidence="15">
    <location>
        <begin position="1"/>
        <end position="18"/>
    </location>
</feature>
<protein>
    <recommendedName>
        <fullName evidence="12">Delta-aminolevulinic acid dehydratase</fullName>
        <ecNumber evidence="12">4.2.1.24</ecNumber>
    </recommendedName>
</protein>